<keyword evidence="12" id="KW-1185">Reference proteome</keyword>
<evidence type="ECO:0000256" key="3">
    <source>
        <dbReference type="ARBA" id="ARBA00022448"/>
    </source>
</evidence>
<evidence type="ECO:0008006" key="13">
    <source>
        <dbReference type="Google" id="ProtNLM"/>
    </source>
</evidence>
<dbReference type="SMART" id="SM00804">
    <property type="entry name" value="TAP_C"/>
    <property type="match status" value="1"/>
</dbReference>
<dbReference type="InterPro" id="IPR001611">
    <property type="entry name" value="Leu-rich_rpt"/>
</dbReference>
<dbReference type="Proteomes" id="UP001286313">
    <property type="component" value="Unassembled WGS sequence"/>
</dbReference>
<dbReference type="Gene3D" id="3.10.450.50">
    <property type="match status" value="1"/>
</dbReference>
<dbReference type="FunFam" id="3.80.10.10:FF:000384">
    <property type="entry name" value="Nuclear RNA export factor 1"/>
    <property type="match status" value="1"/>
</dbReference>
<evidence type="ECO:0000256" key="1">
    <source>
        <dbReference type="ARBA" id="ARBA00004642"/>
    </source>
</evidence>
<dbReference type="Gene3D" id="1.10.8.10">
    <property type="entry name" value="DNA helicase RuvA subunit, C-terminal domain"/>
    <property type="match status" value="1"/>
</dbReference>
<evidence type="ECO:0000313" key="12">
    <source>
        <dbReference type="Proteomes" id="UP001286313"/>
    </source>
</evidence>
<dbReference type="GO" id="GO:0005654">
    <property type="term" value="C:nucleoplasm"/>
    <property type="evidence" value="ECO:0007669"/>
    <property type="project" value="UniProtKB-SubCell"/>
</dbReference>
<dbReference type="PROSITE" id="PS50177">
    <property type="entry name" value="NTF2_DOMAIN"/>
    <property type="match status" value="1"/>
</dbReference>
<evidence type="ECO:0000259" key="10">
    <source>
        <dbReference type="PROSITE" id="PS51281"/>
    </source>
</evidence>
<dbReference type="GO" id="GO:0003723">
    <property type="term" value="F:RNA binding"/>
    <property type="evidence" value="ECO:0007669"/>
    <property type="project" value="InterPro"/>
</dbReference>
<evidence type="ECO:0000256" key="8">
    <source>
        <dbReference type="SAM" id="MobiDB-lite"/>
    </source>
</evidence>
<feature type="region of interest" description="Disordered" evidence="8">
    <location>
        <begin position="1"/>
        <end position="158"/>
    </location>
</feature>
<evidence type="ECO:0000256" key="5">
    <source>
        <dbReference type="ARBA" id="ARBA00022737"/>
    </source>
</evidence>
<dbReference type="Pfam" id="PF09162">
    <property type="entry name" value="Tap-RNA_bind"/>
    <property type="match status" value="1"/>
</dbReference>
<dbReference type="InterPro" id="IPR002075">
    <property type="entry name" value="NTF2_dom"/>
</dbReference>
<gene>
    <name evidence="11" type="ORF">Pcinc_022593</name>
</gene>
<dbReference type="SUPFAM" id="SSF54427">
    <property type="entry name" value="NTF2-like"/>
    <property type="match status" value="1"/>
</dbReference>
<dbReference type="InterPro" id="IPR032710">
    <property type="entry name" value="NTF2-like_dom_sf"/>
</dbReference>
<dbReference type="InterPro" id="IPR035979">
    <property type="entry name" value="RBD_domain_sf"/>
</dbReference>
<dbReference type="InterPro" id="IPR030217">
    <property type="entry name" value="NXF_fam"/>
</dbReference>
<dbReference type="Gene3D" id="3.30.70.330">
    <property type="match status" value="1"/>
</dbReference>
<dbReference type="Pfam" id="PF03943">
    <property type="entry name" value="TAP_C"/>
    <property type="match status" value="1"/>
</dbReference>
<proteinExistence type="inferred from homology"/>
<dbReference type="PROSITE" id="PS51281">
    <property type="entry name" value="TAP_C"/>
    <property type="match status" value="1"/>
</dbReference>
<feature type="compositionally biased region" description="Basic and acidic residues" evidence="8">
    <location>
        <begin position="72"/>
        <end position="86"/>
    </location>
</feature>
<comment type="subcellular location">
    <subcellularLocation>
        <location evidence="1">Nucleus</location>
        <location evidence="1">Nucleoplasm</location>
    </subcellularLocation>
</comment>
<dbReference type="InterPro" id="IPR015245">
    <property type="entry name" value="Tap_RNA-bd"/>
</dbReference>
<dbReference type="Gene3D" id="3.80.10.10">
    <property type="entry name" value="Ribonuclease Inhibitor"/>
    <property type="match status" value="1"/>
</dbReference>
<evidence type="ECO:0000313" key="11">
    <source>
        <dbReference type="EMBL" id="KAK3872317.1"/>
    </source>
</evidence>
<evidence type="ECO:0000256" key="7">
    <source>
        <dbReference type="ARBA" id="ARBA00023242"/>
    </source>
</evidence>
<dbReference type="InterPro" id="IPR009060">
    <property type="entry name" value="UBA-like_sf"/>
</dbReference>
<comment type="caution">
    <text evidence="11">The sequence shown here is derived from an EMBL/GenBank/DDBJ whole genome shotgun (WGS) entry which is preliminary data.</text>
</comment>
<dbReference type="SUPFAM" id="SSF52058">
    <property type="entry name" value="L domain-like"/>
    <property type="match status" value="1"/>
</dbReference>
<evidence type="ECO:0000256" key="4">
    <source>
        <dbReference type="ARBA" id="ARBA00022614"/>
    </source>
</evidence>
<dbReference type="FunFam" id="1.10.8.10:FF:000018">
    <property type="entry name" value="Nuclear RNA export factor 1"/>
    <property type="match status" value="1"/>
</dbReference>
<comment type="similarity">
    <text evidence="2">Belongs to the NXF family.</text>
</comment>
<feature type="compositionally biased region" description="Basic and acidic residues" evidence="8">
    <location>
        <begin position="19"/>
        <end position="36"/>
    </location>
</feature>
<feature type="domain" description="TAP-C" evidence="10">
    <location>
        <begin position="614"/>
        <end position="669"/>
    </location>
</feature>
<dbReference type="GO" id="GO:0016973">
    <property type="term" value="P:poly(A)+ mRNA export from nucleus"/>
    <property type="evidence" value="ECO:0007669"/>
    <property type="project" value="TreeGrafter"/>
</dbReference>
<dbReference type="PANTHER" id="PTHR10662">
    <property type="entry name" value="NUCLEAR RNA EXPORT FACTOR"/>
    <property type="match status" value="1"/>
</dbReference>
<dbReference type="Pfam" id="PF24048">
    <property type="entry name" value="LRR_NXF1-5"/>
    <property type="match status" value="1"/>
</dbReference>
<dbReference type="CDD" id="cd14342">
    <property type="entry name" value="UBA_TAP-C"/>
    <property type="match status" value="1"/>
</dbReference>
<feature type="domain" description="NTF2" evidence="9">
    <location>
        <begin position="427"/>
        <end position="575"/>
    </location>
</feature>
<keyword evidence="3" id="KW-0813">Transport</keyword>
<dbReference type="InterPro" id="IPR032675">
    <property type="entry name" value="LRR_dom_sf"/>
</dbReference>
<evidence type="ECO:0000256" key="2">
    <source>
        <dbReference type="ARBA" id="ARBA00009285"/>
    </source>
</evidence>
<reference evidence="11" key="1">
    <citation type="submission" date="2023-10" db="EMBL/GenBank/DDBJ databases">
        <title>Genome assemblies of two species of porcelain crab, Petrolisthes cinctipes and Petrolisthes manimaculis (Anomura: Porcellanidae).</title>
        <authorList>
            <person name="Angst P."/>
        </authorList>
    </citation>
    <scope>NUCLEOTIDE SEQUENCE</scope>
    <source>
        <strain evidence="11">PB745_01</strain>
        <tissue evidence="11">Gill</tissue>
    </source>
</reference>
<dbReference type="SUPFAM" id="SSF46934">
    <property type="entry name" value="UBA-like"/>
    <property type="match status" value="1"/>
</dbReference>
<protein>
    <recommendedName>
        <fullName evidence="13">Nuclear RNA export factor 1</fullName>
    </recommendedName>
</protein>
<feature type="compositionally biased region" description="Basic residues" evidence="8">
    <location>
        <begin position="1"/>
        <end position="10"/>
    </location>
</feature>
<dbReference type="AlphaFoldDB" id="A0AAE1KGI0"/>
<feature type="compositionally biased region" description="Gly residues" evidence="8">
    <location>
        <begin position="87"/>
        <end position="104"/>
    </location>
</feature>
<dbReference type="GO" id="GO:0005737">
    <property type="term" value="C:cytoplasm"/>
    <property type="evidence" value="ECO:0007669"/>
    <property type="project" value="InterPro"/>
</dbReference>
<organism evidence="11 12">
    <name type="scientific">Petrolisthes cinctipes</name>
    <name type="common">Flat porcelain crab</name>
    <dbReference type="NCBI Taxonomy" id="88211"/>
    <lineage>
        <taxon>Eukaryota</taxon>
        <taxon>Metazoa</taxon>
        <taxon>Ecdysozoa</taxon>
        <taxon>Arthropoda</taxon>
        <taxon>Crustacea</taxon>
        <taxon>Multicrustacea</taxon>
        <taxon>Malacostraca</taxon>
        <taxon>Eumalacostraca</taxon>
        <taxon>Eucarida</taxon>
        <taxon>Decapoda</taxon>
        <taxon>Pleocyemata</taxon>
        <taxon>Anomura</taxon>
        <taxon>Galatheoidea</taxon>
        <taxon>Porcellanidae</taxon>
        <taxon>Petrolisthes</taxon>
    </lineage>
</organism>
<dbReference type="SUPFAM" id="SSF54928">
    <property type="entry name" value="RNA-binding domain, RBD"/>
    <property type="match status" value="1"/>
</dbReference>
<keyword evidence="7" id="KW-0539">Nucleus</keyword>
<keyword evidence="5" id="KW-0677">Repeat</keyword>
<keyword evidence="4" id="KW-0433">Leucine-rich repeat</keyword>
<sequence>MSNNRGRHQQQPRNFLIHAKSDGSRHYYEHDDRGSDRNGGGSGNPGGKGGYRNAYHGGGKFRGGGGRGGRSNWDDERGSRYPDGHWRGGGGNSSGGSGYAGGGRRGGRDGSGRGHRGPQYKNNDVEMSGSNKNRYQDMYKHQGRRRDRGPRPPNMNNSLGWHKIIIREASDLNQQEVLEAIRELVREPFIPILYGLEGRSLVFYLEDNGSACQAITEISRRITMPSGQRLSIYSNRSPPPNRHLTPPERNHVTQIMSHRYSVELKRLDLKNFHNDPTLVKEGIFCPLYRLPNMQIIMDIVVSNVPSVEEIDLSYNKLHTLEQLDRLASACSSLVRLSLKKNKLVNEMSLDKLNGLGIVELTLEGNPVCDKFRDSETYISAVRKRCPKVMFLDGQDLPKPIGFEVDDEVSTLPTSIPQYYVQSSAKDLISVFLQQYYQIFDSNNRKPLEAAYTQHALFSLTCNFPETGPGAKYTGIYASENRNLRRVRCNDRRNKLMVQGRPAIASVISSLPHTTHDAASFTVDVSVVEAQLMVAVVGGVFRQVADHSPPIRFFSRSLTIVPEGTGFCIANEQLYITSATVDQIKRAFKEPAIAPVATSPTAAVESPTSDTNAARLKQEMIVKFTEASGMLPQYSELCLEGSGWDYQKAAEMFTKLKAENKIPPEYFPQNTSP</sequence>
<name>A0AAE1KGI0_PETCI</name>
<dbReference type="EMBL" id="JAWQEG010002386">
    <property type="protein sequence ID" value="KAK3872317.1"/>
    <property type="molecule type" value="Genomic_DNA"/>
</dbReference>
<dbReference type="Pfam" id="PF22602">
    <property type="entry name" value="NXF_NTF2"/>
    <property type="match status" value="1"/>
</dbReference>
<feature type="compositionally biased region" description="Gly residues" evidence="8">
    <location>
        <begin position="37"/>
        <end position="69"/>
    </location>
</feature>
<dbReference type="InterPro" id="IPR018222">
    <property type="entry name" value="Nuclear_transport_factor_2_euk"/>
</dbReference>
<evidence type="ECO:0000259" key="9">
    <source>
        <dbReference type="PROSITE" id="PS50177"/>
    </source>
</evidence>
<keyword evidence="6" id="KW-0509">mRNA transport</keyword>
<dbReference type="InterPro" id="IPR057125">
    <property type="entry name" value="NXF1/2/3/5-like_LRR"/>
</dbReference>
<accession>A0AAE1KGI0</accession>
<dbReference type="InterPro" id="IPR012677">
    <property type="entry name" value="Nucleotide-bd_a/b_plait_sf"/>
</dbReference>
<dbReference type="InterPro" id="IPR005637">
    <property type="entry name" value="TAP_C_dom"/>
</dbReference>
<dbReference type="PROSITE" id="PS51450">
    <property type="entry name" value="LRR"/>
    <property type="match status" value="1"/>
</dbReference>
<evidence type="ECO:0000256" key="6">
    <source>
        <dbReference type="ARBA" id="ARBA00022816"/>
    </source>
</evidence>
<dbReference type="PANTHER" id="PTHR10662:SF22">
    <property type="entry name" value="NUCLEAR RNA EXPORT FACTOR 1"/>
    <property type="match status" value="1"/>
</dbReference>